<keyword evidence="3" id="KW-1185">Reference proteome</keyword>
<dbReference type="InterPro" id="IPR015590">
    <property type="entry name" value="Aldehyde_DH_dom"/>
</dbReference>
<dbReference type="Pfam" id="PF00171">
    <property type="entry name" value="Aldedh"/>
    <property type="match status" value="1"/>
</dbReference>
<dbReference type="InterPro" id="IPR016161">
    <property type="entry name" value="Ald_DH/histidinol_DH"/>
</dbReference>
<dbReference type="PANTHER" id="PTHR11699">
    <property type="entry name" value="ALDEHYDE DEHYDROGENASE-RELATED"/>
    <property type="match status" value="1"/>
</dbReference>
<dbReference type="Gene3D" id="3.40.605.10">
    <property type="entry name" value="Aldehyde Dehydrogenase, Chain A, domain 1"/>
    <property type="match status" value="1"/>
</dbReference>
<proteinExistence type="predicted"/>
<sequence length="374" mass="40247">AWLEQHSRSLGLFIDGKFVHPGDRETLTVCDSKGESVCSVLCAEDDDVSSCGSSAAAGFAVWSELSDACRARVLLRFVSVLQRYSQCVCEVCDLCQTPSSVPTLVRLTQYYAGWAQVRHTLLSEWKPRGVVTVVISDDALFYSMWLKVLPALAVGNAVIVVPGVKKAPPTLLLAQLFMEAGLPAGVLSVVTGHNSMGVRVAQNPRVSYATYSGSKQDGEALVKQVAGRGLPVSLSLSVCSVCPFIIFESADVDSAVDGLTDAVFTNYTEWRWVVCVQESVYDAVVERLKFRMARMKCVGVHDEDEKGRVDAAVQEAVQQGAMLIQSCPPRSSGRVYPPTVVYNVAPSCPLVVSPPRGPIVPLLSFRSAAEGVAL</sequence>
<dbReference type="GO" id="GO:0016620">
    <property type="term" value="F:oxidoreductase activity, acting on the aldehyde or oxo group of donors, NAD or NADP as acceptor"/>
    <property type="evidence" value="ECO:0007669"/>
    <property type="project" value="InterPro"/>
</dbReference>
<reference evidence="2" key="1">
    <citation type="submission" date="2020-07" db="EMBL/GenBank/DDBJ databases">
        <title>Clarias magur genome sequencing, assembly and annotation.</title>
        <authorList>
            <person name="Kushwaha B."/>
            <person name="Kumar R."/>
            <person name="Das P."/>
            <person name="Joshi C.G."/>
            <person name="Kumar D."/>
            <person name="Nagpure N.S."/>
            <person name="Pandey M."/>
            <person name="Agarwal S."/>
            <person name="Srivastava S."/>
            <person name="Singh M."/>
            <person name="Sahoo L."/>
            <person name="Jayasankar P."/>
            <person name="Meher P.K."/>
            <person name="Koringa P.G."/>
            <person name="Iquebal M.A."/>
            <person name="Das S.P."/>
            <person name="Bit A."/>
            <person name="Patnaik S."/>
            <person name="Patel N."/>
            <person name="Shah T.M."/>
            <person name="Hinsu A."/>
            <person name="Jena J.K."/>
        </authorList>
    </citation>
    <scope>NUCLEOTIDE SEQUENCE</scope>
    <source>
        <strain evidence="2">CIFAMagur01</strain>
        <tissue evidence="2">Testis</tissue>
    </source>
</reference>
<dbReference type="Gene3D" id="3.40.309.10">
    <property type="entry name" value="Aldehyde Dehydrogenase, Chain A, domain 2"/>
    <property type="match status" value="1"/>
</dbReference>
<protein>
    <submittedName>
        <fullName evidence="2">Aldehyde dehydrogenase family 16 member A1</fullName>
    </submittedName>
</protein>
<dbReference type="OrthoDB" id="8939634at2759"/>
<dbReference type="InterPro" id="IPR016162">
    <property type="entry name" value="Ald_DH_N"/>
</dbReference>
<feature type="non-terminal residue" evidence="2">
    <location>
        <position position="374"/>
    </location>
</feature>
<dbReference type="InterPro" id="IPR016163">
    <property type="entry name" value="Ald_DH_C"/>
</dbReference>
<dbReference type="AlphaFoldDB" id="A0A8J4WS25"/>
<evidence type="ECO:0000259" key="1">
    <source>
        <dbReference type="Pfam" id="PF00171"/>
    </source>
</evidence>
<dbReference type="SUPFAM" id="SSF53720">
    <property type="entry name" value="ALDH-like"/>
    <property type="match status" value="1"/>
</dbReference>
<name>A0A8J4WS25_CLAMG</name>
<dbReference type="Proteomes" id="UP000727407">
    <property type="component" value="Unassembled WGS sequence"/>
</dbReference>
<feature type="non-terminal residue" evidence="2">
    <location>
        <position position="1"/>
    </location>
</feature>
<gene>
    <name evidence="2" type="primary">aldh16a1</name>
    <name evidence="2" type="ORF">DAT39_019252</name>
</gene>
<dbReference type="EMBL" id="QNUK01000619">
    <property type="protein sequence ID" value="KAF5891044.1"/>
    <property type="molecule type" value="Genomic_DNA"/>
</dbReference>
<evidence type="ECO:0000313" key="2">
    <source>
        <dbReference type="EMBL" id="KAF5891044.1"/>
    </source>
</evidence>
<feature type="domain" description="Aldehyde dehydrogenase" evidence="1">
    <location>
        <begin position="24"/>
        <end position="373"/>
    </location>
</feature>
<accession>A0A8J4WS25</accession>
<evidence type="ECO:0000313" key="3">
    <source>
        <dbReference type="Proteomes" id="UP000727407"/>
    </source>
</evidence>
<organism evidence="2 3">
    <name type="scientific">Clarias magur</name>
    <name type="common">Asian catfish</name>
    <name type="synonym">Macropteronotus magur</name>
    <dbReference type="NCBI Taxonomy" id="1594786"/>
    <lineage>
        <taxon>Eukaryota</taxon>
        <taxon>Metazoa</taxon>
        <taxon>Chordata</taxon>
        <taxon>Craniata</taxon>
        <taxon>Vertebrata</taxon>
        <taxon>Euteleostomi</taxon>
        <taxon>Actinopterygii</taxon>
        <taxon>Neopterygii</taxon>
        <taxon>Teleostei</taxon>
        <taxon>Ostariophysi</taxon>
        <taxon>Siluriformes</taxon>
        <taxon>Clariidae</taxon>
        <taxon>Clarias</taxon>
    </lineage>
</organism>
<comment type="caution">
    <text evidence="2">The sequence shown here is derived from an EMBL/GenBank/DDBJ whole genome shotgun (WGS) entry which is preliminary data.</text>
</comment>